<keyword evidence="4" id="KW-1185">Reference proteome</keyword>
<evidence type="ECO:0000256" key="1">
    <source>
        <dbReference type="SAM" id="MobiDB-lite"/>
    </source>
</evidence>
<name>A0ABZ0PFJ8_9PROT</name>
<dbReference type="EMBL" id="CP137852">
    <property type="protein sequence ID" value="WPB84429.1"/>
    <property type="molecule type" value="Genomic_DNA"/>
</dbReference>
<evidence type="ECO:0000256" key="2">
    <source>
        <dbReference type="SAM" id="SignalP"/>
    </source>
</evidence>
<gene>
    <name evidence="3" type="ORF">R9Z33_20330</name>
</gene>
<feature type="chain" id="PRO_5046370281" evidence="2">
    <location>
        <begin position="24"/>
        <end position="86"/>
    </location>
</feature>
<evidence type="ECO:0000313" key="4">
    <source>
        <dbReference type="Proteomes" id="UP001305521"/>
    </source>
</evidence>
<reference evidence="3 4" key="1">
    <citation type="submission" date="2023-11" db="EMBL/GenBank/DDBJ databases">
        <title>Arctic aerobic anoxygenic photoheterotroph Sediminicoccus rosea KRV36 adapts its photosynthesis to long days of polar summer.</title>
        <authorList>
            <person name="Tomasch J."/>
            <person name="Kopejtka K."/>
            <person name="Bily T."/>
            <person name="Gardiner A.T."/>
            <person name="Gardian Z."/>
            <person name="Shivaramu S."/>
            <person name="Koblizek M."/>
            <person name="Engelhardt F."/>
            <person name="Kaftan D."/>
        </authorList>
    </citation>
    <scope>NUCLEOTIDE SEQUENCE [LARGE SCALE GENOMIC DNA]</scope>
    <source>
        <strain evidence="3 4">R-30</strain>
    </source>
</reference>
<proteinExistence type="predicted"/>
<keyword evidence="2" id="KW-0732">Signal</keyword>
<protein>
    <submittedName>
        <fullName evidence="3">Uncharacterized protein</fullName>
    </submittedName>
</protein>
<dbReference type="RefSeq" id="WP_318648390.1">
    <property type="nucleotide sequence ID" value="NZ_CP137852.1"/>
</dbReference>
<sequence length="86" mass="8925">MRRTAFAAALLIAGFAGATSASAQGIAPNGAVFGQAWNLPQDFSSMKAMETKQGSGSTADRAARAARQAQFNQNFPGTPIRRTAAH</sequence>
<feature type="region of interest" description="Disordered" evidence="1">
    <location>
        <begin position="51"/>
        <end position="86"/>
    </location>
</feature>
<feature type="signal peptide" evidence="2">
    <location>
        <begin position="1"/>
        <end position="23"/>
    </location>
</feature>
<evidence type="ECO:0000313" key="3">
    <source>
        <dbReference type="EMBL" id="WPB84429.1"/>
    </source>
</evidence>
<accession>A0ABZ0PFJ8</accession>
<feature type="compositionally biased region" description="Low complexity" evidence="1">
    <location>
        <begin position="65"/>
        <end position="75"/>
    </location>
</feature>
<dbReference type="Proteomes" id="UP001305521">
    <property type="component" value="Chromosome"/>
</dbReference>
<organism evidence="3 4">
    <name type="scientific">Sediminicoccus rosea</name>
    <dbReference type="NCBI Taxonomy" id="1225128"/>
    <lineage>
        <taxon>Bacteria</taxon>
        <taxon>Pseudomonadati</taxon>
        <taxon>Pseudomonadota</taxon>
        <taxon>Alphaproteobacteria</taxon>
        <taxon>Acetobacterales</taxon>
        <taxon>Roseomonadaceae</taxon>
        <taxon>Sediminicoccus</taxon>
    </lineage>
</organism>